<feature type="compositionally biased region" description="Polar residues" evidence="1">
    <location>
        <begin position="49"/>
        <end position="62"/>
    </location>
</feature>
<organism evidence="2 3">
    <name type="scientific">Aldrovandia affinis</name>
    <dbReference type="NCBI Taxonomy" id="143900"/>
    <lineage>
        <taxon>Eukaryota</taxon>
        <taxon>Metazoa</taxon>
        <taxon>Chordata</taxon>
        <taxon>Craniata</taxon>
        <taxon>Vertebrata</taxon>
        <taxon>Euteleostomi</taxon>
        <taxon>Actinopterygii</taxon>
        <taxon>Neopterygii</taxon>
        <taxon>Teleostei</taxon>
        <taxon>Notacanthiformes</taxon>
        <taxon>Halosauridae</taxon>
        <taxon>Aldrovandia</taxon>
    </lineage>
</organism>
<feature type="region of interest" description="Disordered" evidence="1">
    <location>
        <begin position="31"/>
        <end position="82"/>
    </location>
</feature>
<evidence type="ECO:0000313" key="2">
    <source>
        <dbReference type="EMBL" id="KAJ8394254.1"/>
    </source>
</evidence>
<protein>
    <submittedName>
        <fullName evidence="2">Uncharacterized protein</fullName>
    </submittedName>
</protein>
<dbReference type="Proteomes" id="UP001221898">
    <property type="component" value="Unassembled WGS sequence"/>
</dbReference>
<accession>A0AAD7S1I5</accession>
<reference evidence="2" key="1">
    <citation type="journal article" date="2023" name="Science">
        <title>Genome structures resolve the early diversification of teleost fishes.</title>
        <authorList>
            <person name="Parey E."/>
            <person name="Louis A."/>
            <person name="Montfort J."/>
            <person name="Bouchez O."/>
            <person name="Roques C."/>
            <person name="Iampietro C."/>
            <person name="Lluch J."/>
            <person name="Castinel A."/>
            <person name="Donnadieu C."/>
            <person name="Desvignes T."/>
            <person name="Floi Bucao C."/>
            <person name="Jouanno E."/>
            <person name="Wen M."/>
            <person name="Mejri S."/>
            <person name="Dirks R."/>
            <person name="Jansen H."/>
            <person name="Henkel C."/>
            <person name="Chen W.J."/>
            <person name="Zahm M."/>
            <person name="Cabau C."/>
            <person name="Klopp C."/>
            <person name="Thompson A.W."/>
            <person name="Robinson-Rechavi M."/>
            <person name="Braasch I."/>
            <person name="Lecointre G."/>
            <person name="Bobe J."/>
            <person name="Postlethwait J.H."/>
            <person name="Berthelot C."/>
            <person name="Roest Crollius H."/>
            <person name="Guiguen Y."/>
        </authorList>
    </citation>
    <scope>NUCLEOTIDE SEQUENCE</scope>
    <source>
        <strain evidence="2">NC1722</strain>
    </source>
</reference>
<evidence type="ECO:0000313" key="3">
    <source>
        <dbReference type="Proteomes" id="UP001221898"/>
    </source>
</evidence>
<feature type="compositionally biased region" description="Basic and acidic residues" evidence="1">
    <location>
        <begin position="69"/>
        <end position="82"/>
    </location>
</feature>
<proteinExistence type="predicted"/>
<keyword evidence="3" id="KW-1185">Reference proteome</keyword>
<comment type="caution">
    <text evidence="2">The sequence shown here is derived from an EMBL/GenBank/DDBJ whole genome shotgun (WGS) entry which is preliminary data.</text>
</comment>
<name>A0AAD7S1I5_9TELE</name>
<sequence length="82" mass="8715">MAALLPRKPLAVRQSALAPGRAGRSRLEVLPYAAPPGGGGHRPAGGEISSAQMQSHATNQNKRFVHRGQLSERETEGESGRF</sequence>
<evidence type="ECO:0000256" key="1">
    <source>
        <dbReference type="SAM" id="MobiDB-lite"/>
    </source>
</evidence>
<dbReference type="AlphaFoldDB" id="A0AAD7S1I5"/>
<dbReference type="EMBL" id="JAINUG010000128">
    <property type="protein sequence ID" value="KAJ8394254.1"/>
    <property type="molecule type" value="Genomic_DNA"/>
</dbReference>
<gene>
    <name evidence="2" type="ORF">AAFF_G00048370</name>
</gene>